<evidence type="ECO:0000259" key="5">
    <source>
        <dbReference type="PROSITE" id="PS50086"/>
    </source>
</evidence>
<feature type="region of interest" description="Disordered" evidence="3">
    <location>
        <begin position="427"/>
        <end position="465"/>
    </location>
</feature>
<dbReference type="InterPro" id="IPR000195">
    <property type="entry name" value="Rab-GAP-TBC_dom"/>
</dbReference>
<comment type="caution">
    <text evidence="6">The sequence shown here is derived from an EMBL/GenBank/DDBJ whole genome shotgun (WGS) entry which is preliminary data.</text>
</comment>
<sequence>MVNSDSPSSPLDSPLTTKFPLSVENFQVLLQELNDGAASMATPGTTTSSTCSDSASSDSGLTATSQNSRNATPSTPKKRRSSLKKDFRQTVFENIHYLGCSKIDDPSNEAEMLRLMRFLDEQRTSATVTVSLAVPHSARGIVVLRDGSGTELTSFPVQRIRFCVRGRLDSAQKHCFSISFTHYGTDGEQTHQCHVFRSAQPDTAGRALYCFSQAFSNNGPACVDGDEKRMEFKFEAYLEIRENEGSHSSPHWVLCPQQSNTLKLRRDRPKRLIVQLKQVSGPPLTVTKCFGMLLAAGRNLRHSDMQLLELESMGPGANPSVYVINAIWDPRVHIFDVLNTETPRDSRVFLTVAADVILAEAGEPIRFRIEAKARVFHRDERFYKLPRVAVREGYSLTLERAEEPSNGEASGGSLVFVKMESDTDRLSAKQRLGRSPSRMPTQLIQPTGDDESDSDEPLLSGSGNVSKDCPEELMKQWTECIEQWKKSEGGEKPEIVSSLILNGVPDVLRGEVWRLLAKVHLDPELVNTYHLLLGKDCPSEQVILRDIHRTFPAHENFKEAGGEGQESLYKISKAYSLYDEEVSYCQGLSFLAASLLLHMNEEQAFCTLVKIMYDYQLRDLFKLGFDSLHLRFYQLTRLLKEYESNLAAHLEHIGVETHMYASQWFLTLFTAKFPLQMVFFIVDLFLSEGMNTIFHISLALLHDAAADLLQLDFEGALKYFRVTLPRKYRTETNAKALIHRAVEFKLKHKRLLKYEKEYLEMKERERENEDPLVKLQKENARYCETILRLERENDDLAHELVTSKIELRRKLDTVEDQLETSANTIERVTRQNEDLAEENRNLQREYNQIKEMYRREVSRLEEDANRASKLLAEYKQLFSQMSRRCDAEREQFQTQKRAIISRVSACDKCWPAVEEWEANRSPARTPQDGPDLLSQLEEREAHVKALEIDLAQTKLALVEAECKNQDLTHQMMTQSESDGKRWFKKTISSLREVGSSLKQHERSHSVVSVVDQ</sequence>
<feature type="coiled-coil region" evidence="2">
    <location>
        <begin position="943"/>
        <end position="970"/>
    </location>
</feature>
<dbReference type="Gene3D" id="1.10.10.750">
    <property type="entry name" value="Ypt/Rab-GAP domain of gyp1p, domain 1"/>
    <property type="match status" value="1"/>
</dbReference>
<dbReference type="GO" id="GO:0031267">
    <property type="term" value="F:small GTPase binding"/>
    <property type="evidence" value="ECO:0007669"/>
    <property type="project" value="TreeGrafter"/>
</dbReference>
<accession>A0AA36MHT9</accession>
<dbReference type="EMBL" id="CATQJL010000326">
    <property type="protein sequence ID" value="CAJ0610490.1"/>
    <property type="molecule type" value="Genomic_DNA"/>
</dbReference>
<evidence type="ECO:0000313" key="6">
    <source>
        <dbReference type="EMBL" id="CAJ0610490.1"/>
    </source>
</evidence>
<dbReference type="Gene3D" id="1.10.472.80">
    <property type="entry name" value="Ypt/Rab-GAP domain of gyp1p, domain 3"/>
    <property type="match status" value="1"/>
</dbReference>
<dbReference type="PANTHER" id="PTHR47219">
    <property type="entry name" value="RAB GTPASE-ACTIVATING PROTEIN 1-LIKE"/>
    <property type="match status" value="1"/>
</dbReference>
<keyword evidence="7" id="KW-1185">Reference proteome</keyword>
<keyword evidence="2" id="KW-0175">Coiled coil</keyword>
<evidence type="ECO:0000313" key="7">
    <source>
        <dbReference type="Proteomes" id="UP001176961"/>
    </source>
</evidence>
<feature type="region of interest" description="Disordered" evidence="3">
    <location>
        <begin position="37"/>
        <end position="85"/>
    </location>
</feature>
<dbReference type="InterPro" id="IPR050302">
    <property type="entry name" value="Rab_GAP_TBC_domain"/>
</dbReference>
<name>A0AA36MHT9_CYLNA</name>
<dbReference type="Proteomes" id="UP001176961">
    <property type="component" value="Unassembled WGS sequence"/>
</dbReference>
<dbReference type="AlphaFoldDB" id="A0AA36MHT9"/>
<dbReference type="PANTHER" id="PTHR47219:SF9">
    <property type="entry name" value="GTPASE ACTIVATING PROTEIN AND CENTROSOME-ASSOCIATED, ISOFORM B"/>
    <property type="match status" value="1"/>
</dbReference>
<dbReference type="Pfam" id="PF12473">
    <property type="entry name" value="DUF3694"/>
    <property type="match status" value="1"/>
</dbReference>
<proteinExistence type="predicted"/>
<dbReference type="InterPro" id="IPR006020">
    <property type="entry name" value="PTB/PI_dom"/>
</dbReference>
<dbReference type="InterPro" id="IPR011993">
    <property type="entry name" value="PH-like_dom_sf"/>
</dbReference>
<dbReference type="SMART" id="SM00462">
    <property type="entry name" value="PTB"/>
    <property type="match status" value="1"/>
</dbReference>
<dbReference type="GO" id="GO:0005096">
    <property type="term" value="F:GTPase activator activity"/>
    <property type="evidence" value="ECO:0007669"/>
    <property type="project" value="UniProtKB-KW"/>
</dbReference>
<dbReference type="InterPro" id="IPR022164">
    <property type="entry name" value="Kinesin-like"/>
</dbReference>
<dbReference type="SUPFAM" id="SSF47923">
    <property type="entry name" value="Ypt/Rab-GAP domain of gyp1p"/>
    <property type="match status" value="2"/>
</dbReference>
<evidence type="ECO:0000256" key="1">
    <source>
        <dbReference type="ARBA" id="ARBA00022468"/>
    </source>
</evidence>
<dbReference type="FunFam" id="1.10.472.80:FF:000007">
    <property type="entry name" value="Rab GTPase-activating protein 1 isoform X1"/>
    <property type="match status" value="1"/>
</dbReference>
<evidence type="ECO:0000256" key="3">
    <source>
        <dbReference type="SAM" id="MobiDB-lite"/>
    </source>
</evidence>
<dbReference type="PROSITE" id="PS50086">
    <property type="entry name" value="TBC_RABGAP"/>
    <property type="match status" value="1"/>
</dbReference>
<dbReference type="PROSITE" id="PS01179">
    <property type="entry name" value="PID"/>
    <property type="match status" value="1"/>
</dbReference>
<organism evidence="6 7">
    <name type="scientific">Cylicocyclus nassatus</name>
    <name type="common">Nematode worm</name>
    <dbReference type="NCBI Taxonomy" id="53992"/>
    <lineage>
        <taxon>Eukaryota</taxon>
        <taxon>Metazoa</taxon>
        <taxon>Ecdysozoa</taxon>
        <taxon>Nematoda</taxon>
        <taxon>Chromadorea</taxon>
        <taxon>Rhabditida</taxon>
        <taxon>Rhabditina</taxon>
        <taxon>Rhabditomorpha</taxon>
        <taxon>Strongyloidea</taxon>
        <taxon>Strongylidae</taxon>
        <taxon>Cylicocyclus</taxon>
    </lineage>
</organism>
<dbReference type="Gene3D" id="2.30.29.30">
    <property type="entry name" value="Pleckstrin-homology domain (PH domain)/Phosphotyrosine-binding domain (PTB)"/>
    <property type="match status" value="1"/>
</dbReference>
<feature type="compositionally biased region" description="Low complexity" evidence="3">
    <location>
        <begin position="37"/>
        <end position="65"/>
    </location>
</feature>
<dbReference type="FunFam" id="1.10.8.270:FF:000001">
    <property type="entry name" value="TBC1 domain family member 1"/>
    <property type="match status" value="1"/>
</dbReference>
<dbReference type="SMART" id="SM00164">
    <property type="entry name" value="TBC"/>
    <property type="match status" value="1"/>
</dbReference>
<feature type="domain" description="PID" evidence="4">
    <location>
        <begin position="95"/>
        <end position="216"/>
    </location>
</feature>
<feature type="coiled-coil region" evidence="2">
    <location>
        <begin position="772"/>
        <end position="891"/>
    </location>
</feature>
<keyword evidence="1" id="KW-0343">GTPase activation</keyword>
<gene>
    <name evidence="6" type="ORF">CYNAS_LOCUS22473</name>
</gene>
<reference evidence="6" key="1">
    <citation type="submission" date="2023-07" db="EMBL/GenBank/DDBJ databases">
        <authorList>
            <consortium name="CYATHOMIX"/>
        </authorList>
    </citation>
    <scope>NUCLEOTIDE SEQUENCE</scope>
    <source>
        <strain evidence="6">N/A</strain>
    </source>
</reference>
<dbReference type="Pfam" id="PF00566">
    <property type="entry name" value="RabGAP-TBC"/>
    <property type="match status" value="1"/>
</dbReference>
<evidence type="ECO:0000256" key="2">
    <source>
        <dbReference type="SAM" id="Coils"/>
    </source>
</evidence>
<dbReference type="SUPFAM" id="SSF50729">
    <property type="entry name" value="PH domain-like"/>
    <property type="match status" value="1"/>
</dbReference>
<feature type="compositionally biased region" description="Polar residues" evidence="3">
    <location>
        <begin position="66"/>
        <end position="75"/>
    </location>
</feature>
<protein>
    <submittedName>
        <fullName evidence="6">Uncharacterized protein</fullName>
    </submittedName>
</protein>
<dbReference type="InterPro" id="IPR035969">
    <property type="entry name" value="Rab-GAP_TBC_sf"/>
</dbReference>
<feature type="domain" description="Rab-GAP TBC" evidence="5">
    <location>
        <begin position="503"/>
        <end position="689"/>
    </location>
</feature>
<evidence type="ECO:0000259" key="4">
    <source>
        <dbReference type="PROSITE" id="PS01179"/>
    </source>
</evidence>
<dbReference type="Gene3D" id="1.10.8.270">
    <property type="entry name" value="putative rabgap domain of human tbc1 domain family member 14 like domains"/>
    <property type="match status" value="1"/>
</dbReference>